<reference evidence="1" key="1">
    <citation type="submission" date="2020-09" db="EMBL/GenBank/DDBJ databases">
        <title>Desulfogranum mesoprofundum gen. nov., sp. nov., a novel mesophilic, sulfate-reducing chemolithoautotroph isolated from a deep-sea hydrothermal vent chimney in the Suiyo Seamount.</title>
        <authorList>
            <person name="Hashimoto Y."/>
            <person name="Nakagawa S."/>
        </authorList>
    </citation>
    <scope>NUCLEOTIDE SEQUENCE</scope>
    <source>
        <strain evidence="1">KT2</strain>
    </source>
</reference>
<accession>A0A8D5FKX6</accession>
<protein>
    <submittedName>
        <fullName evidence="1">Uncharacterized protein</fullName>
    </submittedName>
</protein>
<keyword evidence="2" id="KW-1185">Reference proteome</keyword>
<dbReference type="KEGG" id="dbk:DGMP_07970"/>
<evidence type="ECO:0000313" key="1">
    <source>
        <dbReference type="EMBL" id="BCL60104.1"/>
    </source>
</evidence>
<proteinExistence type="predicted"/>
<dbReference type="GO" id="GO:0002143">
    <property type="term" value="P:tRNA wobble position uridine thiolation"/>
    <property type="evidence" value="ECO:0007669"/>
    <property type="project" value="TreeGrafter"/>
</dbReference>
<dbReference type="Proteomes" id="UP000826725">
    <property type="component" value="Chromosome"/>
</dbReference>
<dbReference type="PANTHER" id="PTHR11933:SF5">
    <property type="entry name" value="MITOCHONDRIAL TRNA-SPECIFIC 2-THIOURIDYLASE 1"/>
    <property type="match status" value="1"/>
</dbReference>
<organism evidence="1 2">
    <name type="scientific">Desulfomarina profundi</name>
    <dbReference type="NCBI Taxonomy" id="2772557"/>
    <lineage>
        <taxon>Bacteria</taxon>
        <taxon>Pseudomonadati</taxon>
        <taxon>Thermodesulfobacteriota</taxon>
        <taxon>Desulfobulbia</taxon>
        <taxon>Desulfobulbales</taxon>
        <taxon>Desulfobulbaceae</taxon>
        <taxon>Desulfomarina</taxon>
    </lineage>
</organism>
<evidence type="ECO:0000313" key="2">
    <source>
        <dbReference type="Proteomes" id="UP000826725"/>
    </source>
</evidence>
<dbReference type="EMBL" id="AP024086">
    <property type="protein sequence ID" value="BCL60104.1"/>
    <property type="molecule type" value="Genomic_DNA"/>
</dbReference>
<name>A0A8D5FKX6_9BACT</name>
<sequence length="249" mass="28079">MSGGVDSTACALLLQKQGEVEGFFMRLHQPDFEKQKERVKSIAEKLSIKLNIIDLRNEFEEKVLDYFTSHYFKGLTPNPCVVCNREIKFGLFFDRMMGHGMDMAATGHYANLVCIDGIYHLYCGTDRSKDQSYFLSRLDQRQLSRVIFPLGGMEKEQTYRLVEEHGFDDFRGIESQDVCFLEGGKISCFLEKRAPGNFTMVQSLPAREKSSVNTGAFSATQSASEKDLVSPAATPFMSPHLTQPRAVLS</sequence>
<dbReference type="PANTHER" id="PTHR11933">
    <property type="entry name" value="TRNA 5-METHYLAMINOMETHYL-2-THIOURIDYLATE -METHYLTRANSFERASE"/>
    <property type="match status" value="1"/>
</dbReference>
<dbReference type="Pfam" id="PF03054">
    <property type="entry name" value="tRNA_Me_trans"/>
    <property type="match status" value="1"/>
</dbReference>
<dbReference type="AlphaFoldDB" id="A0A8D5FKX6"/>
<gene>
    <name evidence="1" type="ORF">DGMP_07970</name>
</gene>